<dbReference type="PROSITE" id="PS51257">
    <property type="entry name" value="PROKAR_LIPOPROTEIN"/>
    <property type="match status" value="1"/>
</dbReference>
<sequence>MNRFAFRILIATILAVIAGGITSCKYDDSELWNEVRDHENRIAQLESLCSQMNTNISSLQTIVAALQDNDYVTSITPVTSGGETIGYTINFSKSGPVTIYHGNDGKDGIDGTNGTDGQDGHTPIIGVRQSSDGNYYWTLDGNWLLDDDGNKIKANGTDGKDGVDGENGHDGNDGSDGITPQLKIEEGYWFISYDNGNSWDQLGKATGENGNDGKDGIDGDSMFSKVTYDEEFVYLVLADNVTTLIIPRRSNDFDLQFVGDNNLVCSSGETVSVSYTLTYGNENTEVAAIPHGGWEAKVEKTGNTSGIITVTAPNPMKNGEVIVLASDGQGKTIMKKLVFEEGVVSIVTKSYVADSDQTIIEVNLSTNLNYTVSIPDDAKSWISVSDIHTKATMRNDVVLLDIAANIGNSTRTANVSFVNSANEVLNTITVSQTGATIADNEIWYISADGNIIEPDTYSLSGTILSNTYGNGKGVIVFEDDVTEIWNSAFNGKSNLIGITLPAKVTIIGNEAFRNSSLVDISIPEGVTSIGTYAFWYCDFEQINIPSTVKSIGTYAFCGCSNLAEITIPEGVTKIENSTFAECMNLTKITIPNSITNIGNSVFTNCHSLVKVTIPQNILRIGIAFLYCNSLETIYNKSTIPPTIYDQSIGIPAKTTIYVPTESVEAYKSAEGWSQYASQIVGYDFTE</sequence>
<evidence type="ECO:0000313" key="3">
    <source>
        <dbReference type="EMBL" id="MBO8467800.1"/>
    </source>
</evidence>
<evidence type="ECO:0000259" key="2">
    <source>
        <dbReference type="Pfam" id="PF16378"/>
    </source>
</evidence>
<protein>
    <submittedName>
        <fullName evidence="3">Leucine-rich repeat protein</fullName>
    </submittedName>
</protein>
<name>A0A9D9I8V8_9BACT</name>
<dbReference type="EMBL" id="JADIMH010000056">
    <property type="protein sequence ID" value="MBO8467800.1"/>
    <property type="molecule type" value="Genomic_DNA"/>
</dbReference>
<dbReference type="SUPFAM" id="SSF52058">
    <property type="entry name" value="L domain-like"/>
    <property type="match status" value="1"/>
</dbReference>
<evidence type="ECO:0000256" key="1">
    <source>
        <dbReference type="SAM" id="MobiDB-lite"/>
    </source>
</evidence>
<dbReference type="PANTHER" id="PTHR45661:SF3">
    <property type="entry name" value="IG-LIKE DOMAIN-CONTAINING PROTEIN"/>
    <property type="match status" value="1"/>
</dbReference>
<dbReference type="PANTHER" id="PTHR45661">
    <property type="entry name" value="SURFACE ANTIGEN"/>
    <property type="match status" value="1"/>
</dbReference>
<feature type="domain" description="DUF4988" evidence="2">
    <location>
        <begin position="31"/>
        <end position="163"/>
    </location>
</feature>
<dbReference type="InterPro" id="IPR026906">
    <property type="entry name" value="LRR_5"/>
</dbReference>
<feature type="compositionally biased region" description="Basic and acidic residues" evidence="1">
    <location>
        <begin position="158"/>
        <end position="172"/>
    </location>
</feature>
<accession>A0A9D9I8V8</accession>
<reference evidence="3" key="1">
    <citation type="submission" date="2020-10" db="EMBL/GenBank/DDBJ databases">
        <authorList>
            <person name="Gilroy R."/>
        </authorList>
    </citation>
    <scope>NUCLEOTIDE SEQUENCE</scope>
    <source>
        <strain evidence="3">B1-15692</strain>
    </source>
</reference>
<dbReference type="Gene3D" id="3.40.50.12480">
    <property type="match status" value="1"/>
</dbReference>
<dbReference type="Gene3D" id="3.80.10.10">
    <property type="entry name" value="Ribonuclease Inhibitor"/>
    <property type="match status" value="2"/>
</dbReference>
<dbReference type="InterPro" id="IPR032675">
    <property type="entry name" value="LRR_dom_sf"/>
</dbReference>
<dbReference type="AlphaFoldDB" id="A0A9D9I8V8"/>
<feature type="region of interest" description="Disordered" evidence="1">
    <location>
        <begin position="155"/>
        <end position="179"/>
    </location>
</feature>
<dbReference type="Pfam" id="PF13306">
    <property type="entry name" value="LRR_5"/>
    <property type="match status" value="1"/>
</dbReference>
<dbReference type="Pfam" id="PF16378">
    <property type="entry name" value="DUF4988"/>
    <property type="match status" value="2"/>
</dbReference>
<feature type="domain" description="DUF4988" evidence="2">
    <location>
        <begin position="171"/>
        <end position="247"/>
    </location>
</feature>
<reference evidence="3" key="2">
    <citation type="journal article" date="2021" name="PeerJ">
        <title>Extensive microbial diversity within the chicken gut microbiome revealed by metagenomics and culture.</title>
        <authorList>
            <person name="Gilroy R."/>
            <person name="Ravi A."/>
            <person name="Getino M."/>
            <person name="Pursley I."/>
            <person name="Horton D.L."/>
            <person name="Alikhan N.F."/>
            <person name="Baker D."/>
            <person name="Gharbi K."/>
            <person name="Hall N."/>
            <person name="Watson M."/>
            <person name="Adriaenssens E.M."/>
            <person name="Foster-Nyarko E."/>
            <person name="Jarju S."/>
            <person name="Secka A."/>
            <person name="Antonio M."/>
            <person name="Oren A."/>
            <person name="Chaudhuri R.R."/>
            <person name="La Ragione R."/>
            <person name="Hildebrand F."/>
            <person name="Pallen M.J."/>
        </authorList>
    </citation>
    <scope>NUCLEOTIDE SEQUENCE</scope>
    <source>
        <strain evidence="3">B1-15692</strain>
    </source>
</reference>
<dbReference type="InterPro" id="IPR053139">
    <property type="entry name" value="Surface_bspA-like"/>
</dbReference>
<comment type="caution">
    <text evidence="3">The sequence shown here is derived from an EMBL/GenBank/DDBJ whole genome shotgun (WGS) entry which is preliminary data.</text>
</comment>
<organism evidence="3 4">
    <name type="scientific">Candidatus Cryptobacteroides faecipullorum</name>
    <dbReference type="NCBI Taxonomy" id="2840764"/>
    <lineage>
        <taxon>Bacteria</taxon>
        <taxon>Pseudomonadati</taxon>
        <taxon>Bacteroidota</taxon>
        <taxon>Bacteroidia</taxon>
        <taxon>Bacteroidales</taxon>
        <taxon>Candidatus Cryptobacteroides</taxon>
    </lineage>
</organism>
<evidence type="ECO:0000313" key="4">
    <source>
        <dbReference type="Proteomes" id="UP000823660"/>
    </source>
</evidence>
<dbReference type="Proteomes" id="UP000823660">
    <property type="component" value="Unassembled WGS sequence"/>
</dbReference>
<proteinExistence type="predicted"/>
<gene>
    <name evidence="3" type="ORF">IAB99_08590</name>
</gene>
<dbReference type="InterPro" id="IPR032149">
    <property type="entry name" value="DUF4988"/>
</dbReference>